<proteinExistence type="predicted"/>
<sequence length="37" mass="4348">MAYRQFQIKHLARIKGVQRLKTEVPVQKIKLSTELPV</sequence>
<gene>
    <name evidence="1" type="ORF">C4K07_2235</name>
</gene>
<organism evidence="1 2">
    <name type="scientific">Pseudomonas chlororaphis subsp. aureofaciens</name>
    <dbReference type="NCBI Taxonomy" id="587851"/>
    <lineage>
        <taxon>Bacteria</taxon>
        <taxon>Pseudomonadati</taxon>
        <taxon>Pseudomonadota</taxon>
        <taxon>Gammaproteobacteria</taxon>
        <taxon>Pseudomonadales</taxon>
        <taxon>Pseudomonadaceae</taxon>
        <taxon>Pseudomonas</taxon>
    </lineage>
</organism>
<dbReference type="AlphaFoldDB" id="A0AAD0ZHP9"/>
<dbReference type="Proteomes" id="UP000280455">
    <property type="component" value="Chromosome"/>
</dbReference>
<accession>A0AAD0ZHP9</accession>
<name>A0AAD0ZHP9_9PSED</name>
<evidence type="ECO:0000313" key="1">
    <source>
        <dbReference type="EMBL" id="AZE29020.1"/>
    </source>
</evidence>
<dbReference type="EMBL" id="CP027750">
    <property type="protein sequence ID" value="AZE29020.1"/>
    <property type="molecule type" value="Genomic_DNA"/>
</dbReference>
<evidence type="ECO:0000313" key="2">
    <source>
        <dbReference type="Proteomes" id="UP000280455"/>
    </source>
</evidence>
<protein>
    <submittedName>
        <fullName evidence="1">Uncharacterized protein</fullName>
    </submittedName>
</protein>
<reference evidence="1 2" key="1">
    <citation type="submission" date="2018-03" db="EMBL/GenBank/DDBJ databases">
        <title>Diversity of phytobeneficial traits revealed by whole-genome analysis of worldwide-isolated phenazine-producing Pseudomonas spp.</title>
        <authorList>
            <person name="Biessy A."/>
            <person name="Novinscak A."/>
            <person name="Blom J."/>
            <person name="Leger G."/>
            <person name="Thomashow L.S."/>
            <person name="Cazorla F.M."/>
            <person name="Josic D."/>
            <person name="Filion M."/>
        </authorList>
    </citation>
    <scope>NUCLEOTIDE SEQUENCE [LARGE SCALE GENOMIC DNA]</scope>
    <source>
        <strain evidence="1 2">ChPhzS24</strain>
    </source>
</reference>